<reference evidence="2 3" key="1">
    <citation type="submission" date="2020-10" db="EMBL/GenBank/DDBJ databases">
        <title>Phylogeny of dyella-like bacteria.</title>
        <authorList>
            <person name="Fu J."/>
        </authorList>
    </citation>
    <scope>NUCLEOTIDE SEQUENCE [LARGE SCALE GENOMIC DNA]</scope>
    <source>
        <strain evidence="2 3">BB4</strain>
    </source>
</reference>
<gene>
    <name evidence="2" type="ORF">ISS97_20590</name>
</gene>
<keyword evidence="1" id="KW-0812">Transmembrane</keyword>
<name>A0ABW8KBU8_9GAMM</name>
<dbReference type="Proteomes" id="UP001620408">
    <property type="component" value="Unassembled WGS sequence"/>
</dbReference>
<accession>A0ABW8KBU8</accession>
<dbReference type="EMBL" id="JADIKD010000012">
    <property type="protein sequence ID" value="MFK2919671.1"/>
    <property type="molecule type" value="Genomic_DNA"/>
</dbReference>
<feature type="transmembrane region" description="Helical" evidence="1">
    <location>
        <begin position="6"/>
        <end position="25"/>
    </location>
</feature>
<keyword evidence="1" id="KW-0472">Membrane</keyword>
<dbReference type="RefSeq" id="WP_379984297.1">
    <property type="nucleotide sequence ID" value="NZ_JADIKD010000012.1"/>
</dbReference>
<evidence type="ECO:0000313" key="3">
    <source>
        <dbReference type="Proteomes" id="UP001620408"/>
    </source>
</evidence>
<evidence type="ECO:0000256" key="1">
    <source>
        <dbReference type="SAM" id="Phobius"/>
    </source>
</evidence>
<evidence type="ECO:0000313" key="2">
    <source>
        <dbReference type="EMBL" id="MFK2919671.1"/>
    </source>
</evidence>
<protein>
    <submittedName>
        <fullName evidence="2">Uncharacterized protein</fullName>
    </submittedName>
</protein>
<organism evidence="2 3">
    <name type="scientific">Dyella koreensis</name>
    <dbReference type="NCBI Taxonomy" id="311235"/>
    <lineage>
        <taxon>Bacteria</taxon>
        <taxon>Pseudomonadati</taxon>
        <taxon>Pseudomonadota</taxon>
        <taxon>Gammaproteobacteria</taxon>
        <taxon>Lysobacterales</taxon>
        <taxon>Rhodanobacteraceae</taxon>
        <taxon>Dyella</taxon>
    </lineage>
</organism>
<keyword evidence="3" id="KW-1185">Reference proteome</keyword>
<keyword evidence="1" id="KW-1133">Transmembrane helix</keyword>
<proteinExistence type="predicted"/>
<sequence length="79" mass="9528">MNLFYWFLFFAASSVFVFWVMRWGGAEWMEGWRSLFFIDWLHASLWNAEQIKLYFLLLWVVHAAWFVIGIFAPAVRSLS</sequence>
<feature type="transmembrane region" description="Helical" evidence="1">
    <location>
        <begin position="53"/>
        <end position="75"/>
    </location>
</feature>
<comment type="caution">
    <text evidence="2">The sequence shown here is derived from an EMBL/GenBank/DDBJ whole genome shotgun (WGS) entry which is preliminary data.</text>
</comment>